<evidence type="ECO:0000256" key="2">
    <source>
        <dbReference type="ARBA" id="ARBA00005254"/>
    </source>
</evidence>
<comment type="pathway">
    <text evidence="1">Lipid metabolism; butanoate metabolism.</text>
</comment>
<sequence length="299" mass="33040">MSARTRGMGIHIGLYYLTDVPNLNISAIYAPTYRRDVLIMEFENIKLTRDGHIAVMAFNRPEAMNAISTQTAREILAALEELEQDDEVFAAVFTAEGDRAFCVGADLKERKTMTREEMKKQRALFVKAFTAVAEFSKPIIAAVNGFALGGGCEFALCCDFIIASEQAAFGLPEVGLAIIPGGGGTQLMPRVIGRNKAKELIYTGRRISARDAYEIGLVNHVVPADKQMEKTMEIMREITKNGPVALRQAKRSINLGVELDLHTALALEAECYNVCLTTEDRDEGLLAFNEKRKPVYKGR</sequence>
<gene>
    <name evidence="8" type="ORF">SAMN05660649_02197</name>
</gene>
<comment type="subunit">
    <text evidence="3">Homotetramer.</text>
</comment>
<dbReference type="EC" id="4.2.1.150" evidence="6"/>
<dbReference type="InterPro" id="IPR029045">
    <property type="entry name" value="ClpP/crotonase-like_dom_sf"/>
</dbReference>
<dbReference type="STRING" id="341036.SAMN05660649_02197"/>
<dbReference type="PANTHER" id="PTHR11941:SF54">
    <property type="entry name" value="ENOYL-COA HYDRATASE, MITOCHONDRIAL"/>
    <property type="match status" value="1"/>
</dbReference>
<dbReference type="Gene3D" id="3.90.226.10">
    <property type="entry name" value="2-enoyl-CoA Hydratase, Chain A, domain 1"/>
    <property type="match status" value="1"/>
</dbReference>
<dbReference type="InterPro" id="IPR014748">
    <property type="entry name" value="Enoyl-CoA_hydra_C"/>
</dbReference>
<keyword evidence="4" id="KW-0456">Lyase</keyword>
<dbReference type="CDD" id="cd06558">
    <property type="entry name" value="crotonase-like"/>
    <property type="match status" value="1"/>
</dbReference>
<dbReference type="GO" id="GO:0018812">
    <property type="term" value="F:3-hydroxyacyl-CoA dehydratase activity"/>
    <property type="evidence" value="ECO:0007669"/>
    <property type="project" value="UniProtKB-EC"/>
</dbReference>
<dbReference type="EMBL" id="FOOX01000007">
    <property type="protein sequence ID" value="SFG63079.1"/>
    <property type="molecule type" value="Genomic_DNA"/>
</dbReference>
<evidence type="ECO:0000256" key="7">
    <source>
        <dbReference type="RuleBase" id="RU003707"/>
    </source>
</evidence>
<dbReference type="FunFam" id="3.90.226.10:FF:000009">
    <property type="entry name" value="Carnitinyl-CoA dehydratase"/>
    <property type="match status" value="1"/>
</dbReference>
<dbReference type="InterPro" id="IPR018376">
    <property type="entry name" value="Enoyl-CoA_hyd/isom_CS"/>
</dbReference>
<dbReference type="AlphaFoldDB" id="A0A1I2TGA3"/>
<dbReference type="FunFam" id="1.10.12.10:FF:000001">
    <property type="entry name" value="Probable enoyl-CoA hydratase, mitochondrial"/>
    <property type="match status" value="1"/>
</dbReference>
<dbReference type="Pfam" id="PF00378">
    <property type="entry name" value="ECH_1"/>
    <property type="match status" value="1"/>
</dbReference>
<dbReference type="PANTHER" id="PTHR11941">
    <property type="entry name" value="ENOYL-COA HYDRATASE-RELATED"/>
    <property type="match status" value="1"/>
</dbReference>
<dbReference type="Proteomes" id="UP000199337">
    <property type="component" value="Unassembled WGS sequence"/>
</dbReference>
<accession>A0A1I2TGA3</accession>
<protein>
    <recommendedName>
        <fullName evidence="6">short-chain-enoyl-CoA hydratase</fullName>
        <ecNumber evidence="6">4.2.1.150</ecNumber>
    </recommendedName>
</protein>
<dbReference type="GO" id="GO:0006635">
    <property type="term" value="P:fatty acid beta-oxidation"/>
    <property type="evidence" value="ECO:0007669"/>
    <property type="project" value="TreeGrafter"/>
</dbReference>
<comment type="catalytic activity">
    <reaction evidence="5">
        <text>a short-chain (3S)-3-hydroxyacyl-CoA = a short-chain (2E)-enoyl-CoA + H2O</text>
        <dbReference type="Rhea" id="RHEA:52664"/>
        <dbReference type="ChEBI" id="CHEBI:15377"/>
        <dbReference type="ChEBI" id="CHEBI:87488"/>
        <dbReference type="ChEBI" id="CHEBI:136760"/>
        <dbReference type="EC" id="4.2.1.150"/>
    </reaction>
</comment>
<comment type="similarity">
    <text evidence="2 7">Belongs to the enoyl-CoA hydratase/isomerase family.</text>
</comment>
<evidence type="ECO:0000256" key="4">
    <source>
        <dbReference type="ARBA" id="ARBA00023239"/>
    </source>
</evidence>
<evidence type="ECO:0000256" key="3">
    <source>
        <dbReference type="ARBA" id="ARBA00011881"/>
    </source>
</evidence>
<evidence type="ECO:0000313" key="9">
    <source>
        <dbReference type="Proteomes" id="UP000199337"/>
    </source>
</evidence>
<organism evidence="8 9">
    <name type="scientific">Desulfotruncus arcticus DSM 17038</name>
    <dbReference type="NCBI Taxonomy" id="1121424"/>
    <lineage>
        <taxon>Bacteria</taxon>
        <taxon>Bacillati</taxon>
        <taxon>Bacillota</taxon>
        <taxon>Clostridia</taxon>
        <taxon>Eubacteriales</taxon>
        <taxon>Desulfallaceae</taxon>
        <taxon>Desulfotruncus</taxon>
    </lineage>
</organism>
<evidence type="ECO:0000256" key="1">
    <source>
        <dbReference type="ARBA" id="ARBA00005086"/>
    </source>
</evidence>
<name>A0A1I2TGA3_9FIRM</name>
<dbReference type="SUPFAM" id="SSF52096">
    <property type="entry name" value="ClpP/crotonase"/>
    <property type="match status" value="1"/>
</dbReference>
<evidence type="ECO:0000313" key="8">
    <source>
        <dbReference type="EMBL" id="SFG63079.1"/>
    </source>
</evidence>
<reference evidence="9" key="1">
    <citation type="submission" date="2016-10" db="EMBL/GenBank/DDBJ databases">
        <authorList>
            <person name="Varghese N."/>
            <person name="Submissions S."/>
        </authorList>
    </citation>
    <scope>NUCLEOTIDE SEQUENCE [LARGE SCALE GENOMIC DNA]</scope>
    <source>
        <strain evidence="9">DSM 17038</strain>
    </source>
</reference>
<evidence type="ECO:0000256" key="6">
    <source>
        <dbReference type="ARBA" id="ARBA00067035"/>
    </source>
</evidence>
<evidence type="ECO:0000256" key="5">
    <source>
        <dbReference type="ARBA" id="ARBA00050624"/>
    </source>
</evidence>
<proteinExistence type="inferred from homology"/>
<dbReference type="InterPro" id="IPR001753">
    <property type="entry name" value="Enoyl-CoA_hydra/iso"/>
</dbReference>
<dbReference type="PROSITE" id="PS00166">
    <property type="entry name" value="ENOYL_COA_HYDRATASE"/>
    <property type="match status" value="1"/>
</dbReference>
<keyword evidence="9" id="KW-1185">Reference proteome</keyword>
<dbReference type="Gene3D" id="1.10.12.10">
    <property type="entry name" value="Lyase 2-enoyl-coa Hydratase, Chain A, domain 2"/>
    <property type="match status" value="1"/>
</dbReference>